<feature type="non-terminal residue" evidence="3">
    <location>
        <position position="1"/>
    </location>
</feature>
<dbReference type="PANTHER" id="PTHR46401">
    <property type="entry name" value="GLYCOSYLTRANSFERASE WBBK-RELATED"/>
    <property type="match status" value="1"/>
</dbReference>
<dbReference type="GO" id="GO:0016757">
    <property type="term" value="F:glycosyltransferase activity"/>
    <property type="evidence" value="ECO:0007669"/>
    <property type="project" value="InterPro"/>
</dbReference>
<keyword evidence="1 3" id="KW-0808">Transferase</keyword>
<name>A0A853JTA5_9FIRM</name>
<dbReference type="RefSeq" id="WP_180493763.1">
    <property type="nucleotide sequence ID" value="NZ_JACCKS010000017.1"/>
</dbReference>
<feature type="domain" description="Glycosyl transferase family 1" evidence="2">
    <location>
        <begin position="60"/>
        <end position="221"/>
    </location>
</feature>
<comment type="caution">
    <text evidence="3">The sequence shown here is derived from an EMBL/GenBank/DDBJ whole genome shotgun (WGS) entry which is preliminary data.</text>
</comment>
<evidence type="ECO:0000259" key="2">
    <source>
        <dbReference type="Pfam" id="PF00534"/>
    </source>
</evidence>
<reference evidence="3 4" key="1">
    <citation type="submission" date="2020-07" db="EMBL/GenBank/DDBJ databases">
        <title>Organ Donor 1.</title>
        <authorList>
            <person name="Marsh A.J."/>
            <person name="Azcarate-Peril M.A."/>
        </authorList>
    </citation>
    <scope>NUCLEOTIDE SEQUENCE [LARGE SCALE GENOMIC DNA]</scope>
    <source>
        <strain evidence="3 4">AMC0717</strain>
    </source>
</reference>
<gene>
    <name evidence="3" type="ORF">H0N91_14215</name>
</gene>
<protein>
    <submittedName>
        <fullName evidence="3">Glycosyltransferase</fullName>
    </submittedName>
</protein>
<accession>A0A853JTA5</accession>
<evidence type="ECO:0000313" key="4">
    <source>
        <dbReference type="Proteomes" id="UP000586254"/>
    </source>
</evidence>
<dbReference type="PANTHER" id="PTHR46401:SF2">
    <property type="entry name" value="GLYCOSYLTRANSFERASE WBBK-RELATED"/>
    <property type="match status" value="1"/>
</dbReference>
<evidence type="ECO:0000313" key="3">
    <source>
        <dbReference type="EMBL" id="NZA39250.1"/>
    </source>
</evidence>
<proteinExistence type="predicted"/>
<evidence type="ECO:0000256" key="1">
    <source>
        <dbReference type="ARBA" id="ARBA00022679"/>
    </source>
</evidence>
<dbReference type="Pfam" id="PF00534">
    <property type="entry name" value="Glycos_transf_1"/>
    <property type="match status" value="1"/>
</dbReference>
<dbReference type="GO" id="GO:0009103">
    <property type="term" value="P:lipopolysaccharide biosynthetic process"/>
    <property type="evidence" value="ECO:0007669"/>
    <property type="project" value="TreeGrafter"/>
</dbReference>
<dbReference type="SUPFAM" id="SSF53756">
    <property type="entry name" value="UDP-Glycosyltransferase/glycogen phosphorylase"/>
    <property type="match status" value="1"/>
</dbReference>
<dbReference type="Proteomes" id="UP000586254">
    <property type="component" value="Unassembled WGS sequence"/>
</dbReference>
<dbReference type="EMBL" id="JACCKS010000017">
    <property type="protein sequence ID" value="NZA39250.1"/>
    <property type="molecule type" value="Genomic_DNA"/>
</dbReference>
<organism evidence="3 4">
    <name type="scientific">Eubacterium callanderi</name>
    <dbReference type="NCBI Taxonomy" id="53442"/>
    <lineage>
        <taxon>Bacteria</taxon>
        <taxon>Bacillati</taxon>
        <taxon>Bacillota</taxon>
        <taxon>Clostridia</taxon>
        <taxon>Eubacteriales</taxon>
        <taxon>Eubacteriaceae</taxon>
        <taxon>Eubacterium</taxon>
    </lineage>
</organism>
<dbReference type="Gene3D" id="3.40.50.2000">
    <property type="entry name" value="Glycogen Phosphorylase B"/>
    <property type="match status" value="1"/>
</dbReference>
<dbReference type="AlphaFoldDB" id="A0A853JTA5"/>
<sequence>FFLKDVIAKFYKIYETFVAKRIDCVIFPCTIEGKNIFEGRSKRTVFIDNYPLLHEVNLHNSYKNNHSYCYVGSLTQDRGISNLLAASCRINGKFKVAGRFVDVEYKKQVEGYFATDKADYFGFLDRKKVMKLIENSSVGMSTLLEVGQYYKTDNFPTKVLEYMGNGIPVIISKYPFALKKFEEIQCGICVDPNNIDEIVNAVNYIFDHPVEAKKMSDNGKKAVKEIFNWEQQEIKLIKLYEDLI</sequence>
<dbReference type="InterPro" id="IPR001296">
    <property type="entry name" value="Glyco_trans_1"/>
</dbReference>